<evidence type="ECO:0000256" key="1">
    <source>
        <dbReference type="SAM" id="MobiDB-lite"/>
    </source>
</evidence>
<evidence type="ECO:0000313" key="3">
    <source>
        <dbReference type="EMBL" id="PPH78706.1"/>
    </source>
</evidence>
<feature type="region of interest" description="Disordered" evidence="1">
    <location>
        <begin position="106"/>
        <end position="150"/>
    </location>
</feature>
<protein>
    <recommendedName>
        <fullName evidence="6">HNH endonuclease</fullName>
    </recommendedName>
</protein>
<name>A0ABD6WCD4_RATRA</name>
<proteinExistence type="predicted"/>
<organism evidence="2 4">
    <name type="scientific">Rathayibacter rathayi</name>
    <name type="common">Corynebacterium rathayi</name>
    <dbReference type="NCBI Taxonomy" id="33887"/>
    <lineage>
        <taxon>Bacteria</taxon>
        <taxon>Bacillati</taxon>
        <taxon>Actinomycetota</taxon>
        <taxon>Actinomycetes</taxon>
        <taxon>Micrococcales</taxon>
        <taxon>Microbacteriaceae</taxon>
        <taxon>Rathayibacter</taxon>
    </lineage>
</organism>
<evidence type="ECO:0000313" key="4">
    <source>
        <dbReference type="Proteomes" id="UP000237881"/>
    </source>
</evidence>
<dbReference type="AlphaFoldDB" id="A0ABD6WCD4"/>
<evidence type="ECO:0000313" key="2">
    <source>
        <dbReference type="EMBL" id="PPF15972.1"/>
    </source>
</evidence>
<dbReference type="KEGG" id="rry:C1O28_03485"/>
<comment type="caution">
    <text evidence="2">The sequence shown here is derived from an EMBL/GenBank/DDBJ whole genome shotgun (WGS) entry which is preliminary data.</text>
</comment>
<dbReference type="Proteomes" id="UP000237881">
    <property type="component" value="Unassembled WGS sequence"/>
</dbReference>
<evidence type="ECO:0008006" key="6">
    <source>
        <dbReference type="Google" id="ProtNLM"/>
    </source>
</evidence>
<feature type="compositionally biased region" description="Basic and acidic residues" evidence="1">
    <location>
        <begin position="106"/>
        <end position="119"/>
    </location>
</feature>
<dbReference type="EMBL" id="PSUL01000002">
    <property type="protein sequence ID" value="PPF15972.1"/>
    <property type="molecule type" value="Genomic_DNA"/>
</dbReference>
<accession>A0ABD6WCD4</accession>
<sequence>MTQQDPNRRTLRGDWWNDQASSVATNKYPTNVYSDERCHGCTMFLPARSFDHFLPTRHCDGDPHNLNDQISSWRMWSGRGGERSPDGAARQRWSRLGTRTLLLRTLARDRRGPAHRDARVGGSSAAGRVDRPRSRRTGLRGADIIRPRSR</sequence>
<reference evidence="4 5" key="1">
    <citation type="submission" date="2018-02" db="EMBL/GenBank/DDBJ databases">
        <title>Bacteriophage NCPPB3778 and a type I-E CRISPR drive the evolution of the US Biological Select Agent, Rathayibacter toxicus.</title>
        <authorList>
            <person name="Davis E.W.II."/>
            <person name="Tabima J.F."/>
            <person name="Weisberg A.J."/>
            <person name="Lopes L.D."/>
            <person name="Wiseman M.S."/>
            <person name="Wiseman M.S."/>
            <person name="Pupko T."/>
            <person name="Belcher M.S."/>
            <person name="Sechler A.J."/>
            <person name="Tancos M.A."/>
            <person name="Schroeder B.K."/>
            <person name="Murray T.D."/>
            <person name="Luster D.G."/>
            <person name="Schneider W.L."/>
            <person name="Rogers E."/>
            <person name="Andreote F.D."/>
            <person name="Grunwald N.J."/>
            <person name="Putnam M.L."/>
            <person name="Chang J.H."/>
        </authorList>
    </citation>
    <scope>NUCLEOTIDE SEQUENCE [LARGE SCALE GENOMIC DNA]</scope>
    <source>
        <strain evidence="3 5">AY1D6</strain>
        <strain evidence="2 4">AY1I9</strain>
    </source>
</reference>
<evidence type="ECO:0000313" key="5">
    <source>
        <dbReference type="Proteomes" id="UP000239698"/>
    </source>
</evidence>
<dbReference type="Gene3D" id="2.60.20.10">
    <property type="entry name" value="Crystallins"/>
    <property type="match status" value="1"/>
</dbReference>
<dbReference type="EMBL" id="PSVT01000005">
    <property type="protein sequence ID" value="PPH78706.1"/>
    <property type="molecule type" value="Genomic_DNA"/>
</dbReference>
<keyword evidence="5" id="KW-1185">Reference proteome</keyword>
<gene>
    <name evidence="2" type="ORF">C5C04_01820</name>
    <name evidence="3" type="ORF">C5C40_04005</name>
</gene>
<dbReference type="Proteomes" id="UP000239698">
    <property type="component" value="Unassembled WGS sequence"/>
</dbReference>